<name>A0ABX2B0E2_9BACT</name>
<dbReference type="Proteomes" id="UP000820977">
    <property type="component" value="Unassembled WGS sequence"/>
</dbReference>
<protein>
    <submittedName>
        <fullName evidence="1">FeoB-associated Cys-rich membrane protein</fullName>
    </submittedName>
</protein>
<reference evidence="1 2" key="1">
    <citation type="submission" date="2020-05" db="EMBL/GenBank/DDBJ databases">
        <title>Distinct polysaccharide utilization as determinants for interspecies competition between intestinal Prevotella spp.</title>
        <authorList>
            <person name="Galvez E.J.C."/>
            <person name="Iljazovic A."/>
            <person name="Strowig T."/>
        </authorList>
    </citation>
    <scope>NUCLEOTIDE SEQUENCE [LARGE SCALE GENOMIC DNA]</scope>
    <source>
        <strain evidence="1 2">PCHR</strain>
    </source>
</reference>
<proteinExistence type="predicted"/>
<comment type="caution">
    <text evidence="1">The sequence shown here is derived from an EMBL/GenBank/DDBJ whole genome shotgun (WGS) entry which is preliminary data.</text>
</comment>
<organism evidence="1 2">
    <name type="scientific">Xylanibacter caecicola</name>
    <dbReference type="NCBI Taxonomy" id="2736294"/>
    <lineage>
        <taxon>Bacteria</taxon>
        <taxon>Pseudomonadati</taxon>
        <taxon>Bacteroidota</taxon>
        <taxon>Bacteroidia</taxon>
        <taxon>Bacteroidales</taxon>
        <taxon>Prevotellaceae</taxon>
        <taxon>Xylanibacter</taxon>
    </lineage>
</organism>
<evidence type="ECO:0000313" key="1">
    <source>
        <dbReference type="EMBL" id="NPE24696.1"/>
    </source>
</evidence>
<evidence type="ECO:0000313" key="2">
    <source>
        <dbReference type="Proteomes" id="UP000820977"/>
    </source>
</evidence>
<sequence length="60" mass="6761">MQTIITILIIAVCLVLAGIHIYRTLTDKGNPCSNCPGCAIKKEMEKKKGKNKWDCIKTRR</sequence>
<accession>A0ABX2B0E2</accession>
<keyword evidence="2" id="KW-1185">Reference proteome</keyword>
<gene>
    <name evidence="1" type="ORF">HPS54_04045</name>
</gene>
<dbReference type="EMBL" id="JABKKJ010000004">
    <property type="protein sequence ID" value="NPE24696.1"/>
    <property type="molecule type" value="Genomic_DNA"/>
</dbReference>
<dbReference type="RefSeq" id="WP_172344191.1">
    <property type="nucleotide sequence ID" value="NZ_CASYYZ010000079.1"/>
</dbReference>